<organism evidence="1 2">
    <name type="scientific">Naasia aerilata</name>
    <dbReference type="NCBI Taxonomy" id="1162966"/>
    <lineage>
        <taxon>Bacteria</taxon>
        <taxon>Bacillati</taxon>
        <taxon>Actinomycetota</taxon>
        <taxon>Actinomycetes</taxon>
        <taxon>Micrococcales</taxon>
        <taxon>Microbacteriaceae</taxon>
        <taxon>Naasia</taxon>
    </lineage>
</organism>
<sequence>MTVERIEGRFVKSFPRPLEPGVLYVSTHFSTAAHSCACGCGREVITPLSPGQWVLAFDGSVSLWPSIGNWTLPCRSHYVIDHSTISWAQDFTREQVLRNQAADDHALSSARQPAWRRVLGRLFGSRR</sequence>
<keyword evidence="2" id="KW-1185">Reference proteome</keyword>
<gene>
    <name evidence="1" type="ORF">GCM10025866_13850</name>
</gene>
<protein>
    <submittedName>
        <fullName evidence="1">Uncharacterized protein</fullName>
    </submittedName>
</protein>
<name>A0ABM8GB80_9MICO</name>
<evidence type="ECO:0000313" key="2">
    <source>
        <dbReference type="Proteomes" id="UP001321498"/>
    </source>
</evidence>
<reference evidence="2" key="1">
    <citation type="journal article" date="2019" name="Int. J. Syst. Evol. Microbiol.">
        <title>The Global Catalogue of Microorganisms (GCM) 10K type strain sequencing project: providing services to taxonomists for standard genome sequencing and annotation.</title>
        <authorList>
            <consortium name="The Broad Institute Genomics Platform"/>
            <consortium name="The Broad Institute Genome Sequencing Center for Infectious Disease"/>
            <person name="Wu L."/>
            <person name="Ma J."/>
        </authorList>
    </citation>
    <scope>NUCLEOTIDE SEQUENCE [LARGE SCALE GENOMIC DNA]</scope>
    <source>
        <strain evidence="2">NBRC 108725</strain>
    </source>
</reference>
<evidence type="ECO:0000313" key="1">
    <source>
        <dbReference type="EMBL" id="BDZ45476.1"/>
    </source>
</evidence>
<accession>A0ABM8GB80</accession>
<dbReference type="InterPro" id="IPR045384">
    <property type="entry name" value="DUF6527"/>
</dbReference>
<dbReference type="Pfam" id="PF20137">
    <property type="entry name" value="BubE"/>
    <property type="match status" value="1"/>
</dbReference>
<proteinExistence type="predicted"/>
<dbReference type="Proteomes" id="UP001321498">
    <property type="component" value="Chromosome"/>
</dbReference>
<dbReference type="EMBL" id="AP027731">
    <property type="protein sequence ID" value="BDZ45476.1"/>
    <property type="molecule type" value="Genomic_DNA"/>
</dbReference>